<protein>
    <recommendedName>
        <fullName evidence="3">Methyltransferase domain-containing protein</fullName>
    </recommendedName>
</protein>
<dbReference type="OrthoDB" id="9784101at2"/>
<dbReference type="RefSeq" id="WP_068838613.1">
    <property type="nucleotide sequence ID" value="NZ_BMXC01000003.1"/>
</dbReference>
<organism evidence="1 2">
    <name type="scientific">Pontibacter akesuensis</name>
    <dbReference type="NCBI Taxonomy" id="388950"/>
    <lineage>
        <taxon>Bacteria</taxon>
        <taxon>Pseudomonadati</taxon>
        <taxon>Bacteroidota</taxon>
        <taxon>Cytophagia</taxon>
        <taxon>Cytophagales</taxon>
        <taxon>Hymenobacteraceae</taxon>
        <taxon>Pontibacter</taxon>
    </lineage>
</organism>
<evidence type="ECO:0000313" key="2">
    <source>
        <dbReference type="Proteomes" id="UP000182491"/>
    </source>
</evidence>
<dbReference type="EMBL" id="FPCA01000003">
    <property type="protein sequence ID" value="SFU79265.1"/>
    <property type="molecule type" value="Genomic_DNA"/>
</dbReference>
<dbReference type="Proteomes" id="UP000182491">
    <property type="component" value="Unassembled WGS sequence"/>
</dbReference>
<name>A0A1I7J248_9BACT</name>
<keyword evidence="2" id="KW-1185">Reference proteome</keyword>
<dbReference type="STRING" id="388950.GCA_001611675_02645"/>
<evidence type="ECO:0000313" key="1">
    <source>
        <dbReference type="EMBL" id="SFU79265.1"/>
    </source>
</evidence>
<dbReference type="AlphaFoldDB" id="A0A1I7J248"/>
<dbReference type="InterPro" id="IPR029063">
    <property type="entry name" value="SAM-dependent_MTases_sf"/>
</dbReference>
<dbReference type="SUPFAM" id="SSF53335">
    <property type="entry name" value="S-adenosyl-L-methionine-dependent methyltransferases"/>
    <property type="match status" value="1"/>
</dbReference>
<proteinExistence type="predicted"/>
<evidence type="ECO:0008006" key="3">
    <source>
        <dbReference type="Google" id="ProtNLM"/>
    </source>
</evidence>
<reference evidence="2" key="1">
    <citation type="submission" date="2016-10" db="EMBL/GenBank/DDBJ databases">
        <authorList>
            <person name="Varghese N."/>
        </authorList>
    </citation>
    <scope>NUCLEOTIDE SEQUENCE [LARGE SCALE GENOMIC DNA]</scope>
    <source>
        <strain evidence="2">DSM 18820</strain>
    </source>
</reference>
<accession>A0A1I7J248</accession>
<dbReference type="Gene3D" id="3.40.50.150">
    <property type="entry name" value="Vaccinia Virus protein VP39"/>
    <property type="match status" value="1"/>
</dbReference>
<gene>
    <name evidence="1" type="ORF">SAMN04487941_2422</name>
</gene>
<dbReference type="CDD" id="cd02440">
    <property type="entry name" value="AdoMet_MTases"/>
    <property type="match status" value="1"/>
</dbReference>
<sequence>MLKTVKSNFFDLAIDRKMYSNKPNLAFRLNYIFEGVNFVNKTVLDVGGGAGLLTFYAAVKGAKKVVCLEPEFDGSNSGMIEKFKEFKSALATSFPIEHLPLTLQDYVGQIKDESYDIVLLHNSINHLDEEACISFLEKESSYNTYKEIFTAVYSKMSKGGKLIVADCSRDNFLNAIGMKCYFNPTIEWHKHQRPETWVSLLKEIGFRKPVIKWSTPNKLGKPGRVLMGNSFMSYLTQSHFKFTMEK</sequence>